<dbReference type="EMBL" id="BCSY01000020">
    <property type="protein sequence ID" value="GAS93605.1"/>
    <property type="molecule type" value="Genomic_DNA"/>
</dbReference>
<dbReference type="InterPro" id="IPR040701">
    <property type="entry name" value="Bact_RF_family2"/>
</dbReference>
<proteinExistence type="predicted"/>
<dbReference type="AlphaFoldDB" id="A0A117I8R1"/>
<accession>A0A117I8R1</accession>
<comment type="caution">
    <text evidence="1">The sequence shown here is derived from an EMBL/GenBank/DDBJ whole genome shotgun (WGS) entry which is preliminary data.</text>
</comment>
<sequence>MTDNALHAITKARGPFVSLLVDDSHETHDAAQQAHARWTVIARELEDNAVSADVIATLQRAVVRSLPAAGRKGRLIIAGPDGVLLDEQLATVPVATILRVSSYPYLLPVLAVSAAHRPYVFVSVDHLGADLAVHGHHGTRTETVEGPGFPVHKPAAAGWHGYGDVEHSAEEAVRMNIRFVAEQVTAAVDGCDAAIVFVCGEVRARTELISALPARVGTLAVPLPGGAQGRRTTEREVAERVAAEFARLEQERVADAVARYEAETARRSGLAVQGLPDVCAALSDGAVETLMVGPLGSATVVTGHDLGIIAPDADSLSEFGEAPVGVAPADEALPFLAVLSGASVVRVPDGPSLTDGVGALLRYPRAASSRVQGP</sequence>
<dbReference type="Proteomes" id="UP000069443">
    <property type="component" value="Unassembled WGS sequence"/>
</dbReference>
<dbReference type="RefSeq" id="WP_062654995.1">
    <property type="nucleotide sequence ID" value="NZ_BCSY01000020.1"/>
</dbReference>
<dbReference type="OrthoDB" id="5179393at2"/>
<evidence type="ECO:0000313" key="1">
    <source>
        <dbReference type="EMBL" id="GAS93605.1"/>
    </source>
</evidence>
<reference evidence="2" key="1">
    <citation type="journal article" date="2016" name="Genome Announc.">
        <title>Draft Genome Sequences of Five Rapidly Growing Mycobacterium Species, M. thermoresistibile, M. fortuitum subsp. acetamidolyticum, M. canariasense, M. brisbanense, and M. novocastrense.</title>
        <authorList>
            <person name="Katahira K."/>
            <person name="Ogura Y."/>
            <person name="Gotoh Y."/>
            <person name="Hayashi T."/>
        </authorList>
    </citation>
    <scope>NUCLEOTIDE SEQUENCE [LARGE SCALE GENOMIC DNA]</scope>
    <source>
        <strain evidence="2">JCM15298</strain>
    </source>
</reference>
<reference evidence="2" key="2">
    <citation type="submission" date="2016-02" db="EMBL/GenBank/DDBJ databases">
        <title>Draft genome sequence of five rapidly growing Mycobacterium species.</title>
        <authorList>
            <person name="Katahira K."/>
            <person name="Gotou Y."/>
            <person name="Iida K."/>
            <person name="Ogura Y."/>
            <person name="Hayashi T."/>
        </authorList>
    </citation>
    <scope>NUCLEOTIDE SEQUENCE [LARGE SCALE GENOMIC DNA]</scope>
    <source>
        <strain evidence="2">JCM15298</strain>
    </source>
</reference>
<organism evidence="1 2">
    <name type="scientific">Mycolicibacterium canariasense</name>
    <name type="common">Mycobacterium canariasense</name>
    <dbReference type="NCBI Taxonomy" id="228230"/>
    <lineage>
        <taxon>Bacteria</taxon>
        <taxon>Bacillati</taxon>
        <taxon>Actinomycetota</taxon>
        <taxon>Actinomycetes</taxon>
        <taxon>Mycobacteriales</taxon>
        <taxon>Mycobacteriaceae</taxon>
        <taxon>Mycolicibacterium</taxon>
    </lineage>
</organism>
<dbReference type="STRING" id="228230.RMCC_0571"/>
<gene>
    <name evidence="1" type="ORF">RMCC_0571</name>
</gene>
<dbReference type="Pfam" id="PF18844">
    <property type="entry name" value="baeRF_family2"/>
    <property type="match status" value="1"/>
</dbReference>
<name>A0A117I8R1_MYCCR</name>
<evidence type="ECO:0000313" key="2">
    <source>
        <dbReference type="Proteomes" id="UP000069443"/>
    </source>
</evidence>
<keyword evidence="2" id="KW-1185">Reference proteome</keyword>
<evidence type="ECO:0008006" key="3">
    <source>
        <dbReference type="Google" id="ProtNLM"/>
    </source>
</evidence>
<protein>
    <recommendedName>
        <fullName evidence="3">Peptide chain release factor 1</fullName>
    </recommendedName>
</protein>